<gene>
    <name evidence="1" type="ORF">GGX14DRAFT_479058</name>
</gene>
<evidence type="ECO:0000313" key="2">
    <source>
        <dbReference type="Proteomes" id="UP001219525"/>
    </source>
</evidence>
<evidence type="ECO:0000313" key="1">
    <source>
        <dbReference type="EMBL" id="KAJ7193048.1"/>
    </source>
</evidence>
<name>A0AAD6UV50_9AGAR</name>
<keyword evidence="2" id="KW-1185">Reference proteome</keyword>
<dbReference type="AlphaFoldDB" id="A0AAD6UV50"/>
<dbReference type="Proteomes" id="UP001219525">
    <property type="component" value="Unassembled WGS sequence"/>
</dbReference>
<comment type="caution">
    <text evidence="1">The sequence shown here is derived from an EMBL/GenBank/DDBJ whole genome shotgun (WGS) entry which is preliminary data.</text>
</comment>
<sequence>MFLHAFVHAGAAPLAGARRHRGDWRCVACPSFARAADWVSRCALQAPREDMIMCAAWNARTRLLCQIIVLEPAGAPRCCIRADKSGRIAHRLILPTWCPEHVRPAASIFTFGSLTVYVLVSDDIMNSQARPAYGIGMTIRRARCRFLGRRSIGRLPQCFIFDVRIEQLT</sequence>
<dbReference type="EMBL" id="JARJCW010000112">
    <property type="protein sequence ID" value="KAJ7193048.1"/>
    <property type="molecule type" value="Genomic_DNA"/>
</dbReference>
<protein>
    <submittedName>
        <fullName evidence="1">Uncharacterized protein</fullName>
    </submittedName>
</protein>
<organism evidence="1 2">
    <name type="scientific">Mycena pura</name>
    <dbReference type="NCBI Taxonomy" id="153505"/>
    <lineage>
        <taxon>Eukaryota</taxon>
        <taxon>Fungi</taxon>
        <taxon>Dikarya</taxon>
        <taxon>Basidiomycota</taxon>
        <taxon>Agaricomycotina</taxon>
        <taxon>Agaricomycetes</taxon>
        <taxon>Agaricomycetidae</taxon>
        <taxon>Agaricales</taxon>
        <taxon>Marasmiineae</taxon>
        <taxon>Mycenaceae</taxon>
        <taxon>Mycena</taxon>
    </lineage>
</organism>
<proteinExistence type="predicted"/>
<reference evidence="1" key="1">
    <citation type="submission" date="2023-03" db="EMBL/GenBank/DDBJ databases">
        <title>Massive genome expansion in bonnet fungi (Mycena s.s.) driven by repeated elements and novel gene families across ecological guilds.</title>
        <authorList>
            <consortium name="Lawrence Berkeley National Laboratory"/>
            <person name="Harder C.B."/>
            <person name="Miyauchi S."/>
            <person name="Viragh M."/>
            <person name="Kuo A."/>
            <person name="Thoen E."/>
            <person name="Andreopoulos B."/>
            <person name="Lu D."/>
            <person name="Skrede I."/>
            <person name="Drula E."/>
            <person name="Henrissat B."/>
            <person name="Morin E."/>
            <person name="Kohler A."/>
            <person name="Barry K."/>
            <person name="LaButti K."/>
            <person name="Morin E."/>
            <person name="Salamov A."/>
            <person name="Lipzen A."/>
            <person name="Mereny Z."/>
            <person name="Hegedus B."/>
            <person name="Baldrian P."/>
            <person name="Stursova M."/>
            <person name="Weitz H."/>
            <person name="Taylor A."/>
            <person name="Grigoriev I.V."/>
            <person name="Nagy L.G."/>
            <person name="Martin F."/>
            <person name="Kauserud H."/>
        </authorList>
    </citation>
    <scope>NUCLEOTIDE SEQUENCE</scope>
    <source>
        <strain evidence="1">9144</strain>
    </source>
</reference>
<accession>A0AAD6UV50</accession>